<keyword evidence="2" id="KW-1185">Reference proteome</keyword>
<dbReference type="EMBL" id="QMFY01000007">
    <property type="protein sequence ID" value="RAW00408.1"/>
    <property type="molecule type" value="Genomic_DNA"/>
</dbReference>
<organism evidence="1 2">
    <name type="scientific">Pseudochryseolinea flava</name>
    <dbReference type="NCBI Taxonomy" id="2059302"/>
    <lineage>
        <taxon>Bacteria</taxon>
        <taxon>Pseudomonadati</taxon>
        <taxon>Bacteroidota</taxon>
        <taxon>Cytophagia</taxon>
        <taxon>Cytophagales</taxon>
        <taxon>Fulvivirgaceae</taxon>
        <taxon>Pseudochryseolinea</taxon>
    </lineage>
</organism>
<dbReference type="Proteomes" id="UP000251889">
    <property type="component" value="Unassembled WGS sequence"/>
</dbReference>
<dbReference type="InterPro" id="IPR011990">
    <property type="entry name" value="TPR-like_helical_dom_sf"/>
</dbReference>
<accession>A0A364Y1B4</accession>
<proteinExistence type="predicted"/>
<name>A0A364Y1B4_9BACT</name>
<evidence type="ECO:0000313" key="2">
    <source>
        <dbReference type="Proteomes" id="UP000251889"/>
    </source>
</evidence>
<dbReference type="AlphaFoldDB" id="A0A364Y1B4"/>
<reference evidence="1 2" key="1">
    <citation type="submission" date="2018-06" db="EMBL/GenBank/DDBJ databases">
        <title>Chryseolinea flavus sp. nov., a member of the phylum Bacteroidetes isolated from soil.</title>
        <authorList>
            <person name="Li Y."/>
            <person name="Wang J."/>
        </authorList>
    </citation>
    <scope>NUCLEOTIDE SEQUENCE [LARGE SCALE GENOMIC DNA]</scope>
    <source>
        <strain evidence="1 2">SDU1-6</strain>
    </source>
</reference>
<comment type="caution">
    <text evidence="1">The sequence shown here is derived from an EMBL/GenBank/DDBJ whole genome shotgun (WGS) entry which is preliminary data.</text>
</comment>
<sequence length="645" mass="75253">MLQAAKGSFMYIARIKQLSETWIVAIASTEHEIVDYLTGLSEEMRRLASVHQIQIDVFPFIVIEHTNKATDSDEYFEYCSVDALQARVHAARQQRVKTETHVYFKYYYVANPYFQIHSEKNLMQYLRHTTVTNRVLDEPYEMSIFHEQIMNCAANYDVDGLDELFEKTKNGSLSTLELQDLAINGYDSLFWDMNYDHACGKLTSVGVSLLLPMVDKLEALTRERKWQHRSFALHIQLEEACKNNLVSSAAILEDTVAAFREYLVSCPAEKIEIHRLLSLSYRWMVDADASHAFQYWKKAVDEIYEAIVFSPIDGPWSSLLELIYMNFEQSEITAAQSDLERDAEKRMYTLENQLGTKIAYPLALAYEHLRQQLEWRKSGDRFPASIALHWTEHALNYNPENITRIDFYECAQFFHEIGTRLARVDFLSKAITIYERIISNDVDCANEIVSIVELLKQIAEIHLTRNETVMADVAMMRAIDLCKKHINTITVNRSAHLRYAQFMEYCYGLKGNIEKPTLPDLQLLAEKIELESEGYLSYPYILLGRIALFNHNEVEAITQFTKSLILHELCAEDVFDKLTTEFAESKFERLKDFLRETSSFMKEVRDGYYYDPKLVWKKMNMMSSEELLSYWGLRKEEIRSRTKIE</sequence>
<protein>
    <submittedName>
        <fullName evidence="1">Uncharacterized protein</fullName>
    </submittedName>
</protein>
<dbReference type="Gene3D" id="1.25.40.10">
    <property type="entry name" value="Tetratricopeptide repeat domain"/>
    <property type="match status" value="1"/>
</dbReference>
<gene>
    <name evidence="1" type="ORF">DQQ10_15265</name>
</gene>
<evidence type="ECO:0000313" key="1">
    <source>
        <dbReference type="EMBL" id="RAW00408.1"/>
    </source>
</evidence>